<name>A0ABM4AC05_ZIZJJ</name>
<dbReference type="PANTHER" id="PTHR34285">
    <property type="entry name" value="OS08G0510800 PROTEIN"/>
    <property type="match status" value="1"/>
</dbReference>
<feature type="compositionally biased region" description="Basic and acidic residues" evidence="2">
    <location>
        <begin position="335"/>
        <end position="346"/>
    </location>
</feature>
<proteinExistence type="predicted"/>
<dbReference type="GeneID" id="107430476"/>
<feature type="coiled-coil region" evidence="1">
    <location>
        <begin position="271"/>
        <end position="329"/>
    </location>
</feature>
<feature type="region of interest" description="Disordered" evidence="2">
    <location>
        <begin position="331"/>
        <end position="398"/>
    </location>
</feature>
<reference evidence="4" key="1">
    <citation type="submission" date="2025-08" db="UniProtKB">
        <authorList>
            <consortium name="RefSeq"/>
        </authorList>
    </citation>
    <scope>IDENTIFICATION</scope>
    <source>
        <tissue evidence="4">Seedling</tissue>
    </source>
</reference>
<feature type="region of interest" description="Disordered" evidence="2">
    <location>
        <begin position="197"/>
        <end position="216"/>
    </location>
</feature>
<evidence type="ECO:0000256" key="2">
    <source>
        <dbReference type="SAM" id="MobiDB-lite"/>
    </source>
</evidence>
<dbReference type="RefSeq" id="XP_060674253.1">
    <property type="nucleotide sequence ID" value="XM_060818270.1"/>
</dbReference>
<keyword evidence="1" id="KW-0175">Coiled coil</keyword>
<keyword evidence="3" id="KW-1185">Reference proteome</keyword>
<sequence>MKFSLKLPEDQDQNHHHHSPLLKAKIPITMFNQPFLTSISTTTSSPSPDLSFSFSSSFPSGPSLKLSYSPTSTASNPFSISLKSGLGLFGSPNNSPLVFTAQFSPSPINPTFSLHFKPQFGNFSLKKTTFSHPDNNPVSGSYSNDAVTLDSGSYLNVESGDGFAPEGPSSVWQELKLEPCGGRDGFLNSGFVERNGVTSSSGTGLEPERQSAWKNGGKDDGVFSGIAVMARTVLPVTKSVVVNMRWGLNLPANLGTKFPYLALNKIGIERVEEVKEEEKKKKKKNDGTESDVADMEVLKGMCFWMSRDLELLEKENREMKQSLEQIKLGVSGRHYQRESDGGEEKVLQPTRESSGEFERWRSKKSVNEDNERRESKKPTTQASDLESELQKAIKAASA</sequence>
<gene>
    <name evidence="4" type="primary">LOC107430476</name>
</gene>
<dbReference type="Proteomes" id="UP001652623">
    <property type="component" value="Chromosome 6"/>
</dbReference>
<protein>
    <submittedName>
        <fullName evidence="4">Uncharacterized protein LOC107430476</fullName>
    </submittedName>
</protein>
<accession>A0ABM4AC05</accession>
<organism evidence="3 4">
    <name type="scientific">Ziziphus jujuba</name>
    <name type="common">Chinese jujube</name>
    <name type="synonym">Ziziphus sativa</name>
    <dbReference type="NCBI Taxonomy" id="326968"/>
    <lineage>
        <taxon>Eukaryota</taxon>
        <taxon>Viridiplantae</taxon>
        <taxon>Streptophyta</taxon>
        <taxon>Embryophyta</taxon>
        <taxon>Tracheophyta</taxon>
        <taxon>Spermatophyta</taxon>
        <taxon>Magnoliopsida</taxon>
        <taxon>eudicotyledons</taxon>
        <taxon>Gunneridae</taxon>
        <taxon>Pentapetalae</taxon>
        <taxon>rosids</taxon>
        <taxon>fabids</taxon>
        <taxon>Rosales</taxon>
        <taxon>Rhamnaceae</taxon>
        <taxon>Paliureae</taxon>
        <taxon>Ziziphus</taxon>
    </lineage>
</organism>
<feature type="compositionally biased region" description="Basic and acidic residues" evidence="2">
    <location>
        <begin position="353"/>
        <end position="377"/>
    </location>
</feature>
<dbReference type="PANTHER" id="PTHR34285:SF6">
    <property type="entry name" value="TRANSMEMBRANE PROTEIN"/>
    <property type="match status" value="1"/>
</dbReference>
<evidence type="ECO:0000313" key="4">
    <source>
        <dbReference type="RefSeq" id="XP_060674253.1"/>
    </source>
</evidence>
<feature type="compositionally biased region" description="Basic and acidic residues" evidence="2">
    <location>
        <begin position="206"/>
        <end position="216"/>
    </location>
</feature>
<evidence type="ECO:0000313" key="3">
    <source>
        <dbReference type="Proteomes" id="UP001652623"/>
    </source>
</evidence>
<evidence type="ECO:0000256" key="1">
    <source>
        <dbReference type="SAM" id="Coils"/>
    </source>
</evidence>